<keyword evidence="9" id="KW-0645">Protease</keyword>
<keyword evidence="4 7" id="KW-1133">Transmembrane helix</keyword>
<dbReference type="GO" id="GO:0016020">
    <property type="term" value="C:membrane"/>
    <property type="evidence" value="ECO:0007669"/>
    <property type="project" value="UniProtKB-SubCell"/>
</dbReference>
<evidence type="ECO:0000256" key="1">
    <source>
        <dbReference type="ARBA" id="ARBA00004167"/>
    </source>
</evidence>
<evidence type="ECO:0000256" key="3">
    <source>
        <dbReference type="ARBA" id="ARBA00022692"/>
    </source>
</evidence>
<keyword evidence="9" id="KW-0378">Hydrolase</keyword>
<dbReference type="SUPFAM" id="SSF117892">
    <property type="entry name" value="Band 7/SPFH domain"/>
    <property type="match status" value="1"/>
</dbReference>
<dbReference type="PANTHER" id="PTHR42911:SF1">
    <property type="entry name" value="MODULATOR OF FTSH PROTEASE HFLC"/>
    <property type="match status" value="1"/>
</dbReference>
<reference evidence="9 10" key="1">
    <citation type="submission" date="2018-12" db="EMBL/GenBank/DDBJ databases">
        <authorList>
            <consortium name="Pathogen Informatics"/>
        </authorList>
    </citation>
    <scope>NUCLEOTIDE SEQUENCE [LARGE SCALE GENOMIC DNA]</scope>
    <source>
        <strain evidence="9 10">NCTC9695</strain>
    </source>
</reference>
<sequence>MTERLIPTLAAVVGALFVASLSLFTVDQRQYALVFQFGEVVKVISEPGIQFKIPLLQNVRYFDRRVQTIDAEAPELFNTREKKNVLVDSFVKWRVVDVSQFYKSVGSEAAAVARLKQTINDGLRAEFGQKTVADVISGQRDQVMETVRKRADADARKIGVEILDVRLKRVDFPDKISSSVYDRMQSERRTVASQLRSEGAADAERVRAEADKQRDVILAEAYRKAQALKGAGDAKAAAIYAEAYGKNPEFYAFWRSMEAYKESFKNKSDVMVLDPSSDFFKYLKNPQAGRARASRRQLIF</sequence>
<dbReference type="AlphaFoldDB" id="A0A447TIC8"/>
<accession>A0A447TIC8</accession>
<evidence type="ECO:0000256" key="5">
    <source>
        <dbReference type="ARBA" id="ARBA00023136"/>
    </source>
</evidence>
<evidence type="ECO:0000256" key="4">
    <source>
        <dbReference type="ARBA" id="ARBA00022989"/>
    </source>
</evidence>
<protein>
    <recommendedName>
        <fullName evidence="6">Protein HflC</fullName>
    </recommendedName>
</protein>
<evidence type="ECO:0000313" key="10">
    <source>
        <dbReference type="Proteomes" id="UP000275777"/>
    </source>
</evidence>
<proteinExistence type="inferred from homology"/>
<dbReference type="InterPro" id="IPR010200">
    <property type="entry name" value="HflC"/>
</dbReference>
<feature type="transmembrane region" description="Helical" evidence="7">
    <location>
        <begin position="6"/>
        <end position="26"/>
    </location>
</feature>
<dbReference type="GO" id="GO:0006508">
    <property type="term" value="P:proteolysis"/>
    <property type="evidence" value="ECO:0007669"/>
    <property type="project" value="UniProtKB-KW"/>
</dbReference>
<evidence type="ECO:0000256" key="6">
    <source>
        <dbReference type="PIRNR" id="PIRNR005651"/>
    </source>
</evidence>
<dbReference type="Pfam" id="PF01145">
    <property type="entry name" value="Band_7"/>
    <property type="match status" value="1"/>
</dbReference>
<dbReference type="PIRSF" id="PIRSF005651">
    <property type="entry name" value="HflC"/>
    <property type="match status" value="1"/>
</dbReference>
<dbReference type="InterPro" id="IPR036013">
    <property type="entry name" value="Band_7/SPFH_dom_sf"/>
</dbReference>
<dbReference type="SMART" id="SM00244">
    <property type="entry name" value="PHB"/>
    <property type="match status" value="1"/>
</dbReference>
<dbReference type="InterPro" id="IPR001107">
    <property type="entry name" value="Band_7"/>
</dbReference>
<gene>
    <name evidence="9" type="primary">hflC_2</name>
    <name evidence="9" type="ORF">NCTC9695_05170</name>
</gene>
<keyword evidence="5 7" id="KW-0472">Membrane</keyword>
<dbReference type="GO" id="GO:0008233">
    <property type="term" value="F:peptidase activity"/>
    <property type="evidence" value="ECO:0007669"/>
    <property type="project" value="UniProtKB-KW"/>
</dbReference>
<name>A0A447TIC8_CHRVL</name>
<feature type="domain" description="Band 7" evidence="8">
    <location>
        <begin position="21"/>
        <end position="184"/>
    </location>
</feature>
<comment type="function">
    <text evidence="6">HflC and HflK could regulate a protease.</text>
</comment>
<comment type="subcellular location">
    <subcellularLocation>
        <location evidence="1">Membrane</location>
        <topology evidence="1">Single-pass membrane protein</topology>
    </subcellularLocation>
</comment>
<dbReference type="CDD" id="cd03405">
    <property type="entry name" value="SPFH_HflC"/>
    <property type="match status" value="1"/>
</dbReference>
<dbReference type="Gene3D" id="3.30.479.30">
    <property type="entry name" value="Band 7 domain"/>
    <property type="match status" value="1"/>
</dbReference>
<evidence type="ECO:0000256" key="7">
    <source>
        <dbReference type="SAM" id="Phobius"/>
    </source>
</evidence>
<dbReference type="NCBIfam" id="TIGR01932">
    <property type="entry name" value="hflC"/>
    <property type="match status" value="1"/>
</dbReference>
<evidence type="ECO:0000256" key="2">
    <source>
        <dbReference type="ARBA" id="ARBA00007862"/>
    </source>
</evidence>
<dbReference type="EMBL" id="LR134182">
    <property type="protein sequence ID" value="VEB44670.1"/>
    <property type="molecule type" value="Genomic_DNA"/>
</dbReference>
<organism evidence="9 10">
    <name type="scientific">Chromobacterium violaceum</name>
    <dbReference type="NCBI Taxonomy" id="536"/>
    <lineage>
        <taxon>Bacteria</taxon>
        <taxon>Pseudomonadati</taxon>
        <taxon>Pseudomonadota</taxon>
        <taxon>Betaproteobacteria</taxon>
        <taxon>Neisseriales</taxon>
        <taxon>Chromobacteriaceae</taxon>
        <taxon>Chromobacterium</taxon>
    </lineage>
</organism>
<dbReference type="PANTHER" id="PTHR42911">
    <property type="entry name" value="MODULATOR OF FTSH PROTEASE HFLC"/>
    <property type="match status" value="1"/>
</dbReference>
<comment type="similarity">
    <text evidence="2 6">Belongs to the band 7/mec-2 family. HflC subfamily.</text>
</comment>
<evidence type="ECO:0000313" key="9">
    <source>
        <dbReference type="EMBL" id="VEB44670.1"/>
    </source>
</evidence>
<dbReference type="Proteomes" id="UP000275777">
    <property type="component" value="Chromosome"/>
</dbReference>
<keyword evidence="3 7" id="KW-0812">Transmembrane</keyword>
<evidence type="ECO:0000259" key="8">
    <source>
        <dbReference type="SMART" id="SM00244"/>
    </source>
</evidence>